<reference evidence="2 3" key="1">
    <citation type="submission" date="2018-07" db="EMBL/GenBank/DDBJ databases">
        <title>Campylobacter zealandensis sp. nov., isolated from birds and water in New Zealand.</title>
        <authorList>
            <person name="Wilkinson D.A."/>
            <person name="Biggs P.J."/>
            <person name="French N.P."/>
            <person name="Midwinter A.C."/>
        </authorList>
    </citation>
    <scope>NUCLEOTIDE SEQUENCE [LARGE SCALE GENOMIC DNA]</scope>
    <source>
        <strain evidence="2 3">B423b</strain>
    </source>
</reference>
<sequence>MSEEKLTKKEMFLAYVVYIGIITFITIFFKEILDFLKLIPIALHFVWDFIFFLSPYLIIAFLFLVIFSIVGLKKGFNIILACSLIIIPIIISIYYINEIKFDRVTIFINCIFILTVSCIIAKADNED</sequence>
<keyword evidence="1" id="KW-0472">Membrane</keyword>
<feature type="transmembrane region" description="Helical" evidence="1">
    <location>
        <begin position="103"/>
        <end position="121"/>
    </location>
</feature>
<gene>
    <name evidence="2" type="ORF">DU473_07095</name>
</gene>
<dbReference type="RefSeq" id="WP_131186858.1">
    <property type="nucleotide sequence ID" value="NZ_CP076659.1"/>
</dbReference>
<proteinExistence type="predicted"/>
<feature type="transmembrane region" description="Helical" evidence="1">
    <location>
        <begin position="49"/>
        <end position="71"/>
    </location>
</feature>
<feature type="transmembrane region" description="Helical" evidence="1">
    <location>
        <begin position="12"/>
        <end position="29"/>
    </location>
</feature>
<name>A0A4Q9JTE0_9BACT</name>
<evidence type="ECO:0000256" key="1">
    <source>
        <dbReference type="SAM" id="Phobius"/>
    </source>
</evidence>
<evidence type="ECO:0000313" key="3">
    <source>
        <dbReference type="Proteomes" id="UP000292583"/>
    </source>
</evidence>
<organism evidence="2 3">
    <name type="scientific">Campylobacter novaezeelandiae</name>
    <dbReference type="NCBI Taxonomy" id="2267891"/>
    <lineage>
        <taxon>Bacteria</taxon>
        <taxon>Pseudomonadati</taxon>
        <taxon>Campylobacterota</taxon>
        <taxon>Epsilonproteobacteria</taxon>
        <taxon>Campylobacterales</taxon>
        <taxon>Campylobacteraceae</taxon>
        <taxon>Campylobacter</taxon>
    </lineage>
</organism>
<protein>
    <submittedName>
        <fullName evidence="2">Uncharacterized protein</fullName>
    </submittedName>
</protein>
<keyword evidence="3" id="KW-1185">Reference proteome</keyword>
<feature type="transmembrane region" description="Helical" evidence="1">
    <location>
        <begin position="78"/>
        <end position="97"/>
    </location>
</feature>
<keyword evidence="1" id="KW-1133">Transmembrane helix</keyword>
<dbReference type="AlphaFoldDB" id="A0A4Q9JTE0"/>
<dbReference type="Proteomes" id="UP000292583">
    <property type="component" value="Unassembled WGS sequence"/>
</dbReference>
<dbReference type="EMBL" id="QPGR01000015">
    <property type="protein sequence ID" value="TBR79550.1"/>
    <property type="molecule type" value="Genomic_DNA"/>
</dbReference>
<keyword evidence="1" id="KW-0812">Transmembrane</keyword>
<comment type="caution">
    <text evidence="2">The sequence shown here is derived from an EMBL/GenBank/DDBJ whole genome shotgun (WGS) entry which is preliminary data.</text>
</comment>
<accession>A0A4Q9JTE0</accession>
<evidence type="ECO:0000313" key="2">
    <source>
        <dbReference type="EMBL" id="TBR79550.1"/>
    </source>
</evidence>